<accession>A0AAE4HV56</accession>
<gene>
    <name evidence="1" type="ORF">P7E30_18825</name>
</gene>
<name>A0AAE4HV56_ENTGA</name>
<sequence>MKPSDQWKAINDKQFWKHIPKDYKSHSGKPLTAKHSAKTIHLNLTDKQFNWLQTFRRNYRNFYGSDDSVVESLLVNMINKPLEQYIDPTTDRWSRVHNTREAESHHTYVISEEVLKKVGEITLDSRVISAQTQLKIIIQNSKQLHDNGWFYDLTKRKTKNPTRKEVI</sequence>
<dbReference type="EMBL" id="JARPZN010000043">
    <property type="protein sequence ID" value="MDT2692215.1"/>
    <property type="molecule type" value="Genomic_DNA"/>
</dbReference>
<comment type="caution">
    <text evidence="1">The sequence shown here is derived from an EMBL/GenBank/DDBJ whole genome shotgun (WGS) entry which is preliminary data.</text>
</comment>
<reference evidence="1" key="1">
    <citation type="submission" date="2023-03" db="EMBL/GenBank/DDBJ databases">
        <authorList>
            <person name="Shen W."/>
            <person name="Cai J."/>
        </authorList>
    </citation>
    <scope>NUCLEOTIDE SEQUENCE</scope>
    <source>
        <strain evidence="1">K69-2</strain>
    </source>
</reference>
<organism evidence="1 2">
    <name type="scientific">Enterococcus gallinarum</name>
    <dbReference type="NCBI Taxonomy" id="1353"/>
    <lineage>
        <taxon>Bacteria</taxon>
        <taxon>Bacillati</taxon>
        <taxon>Bacillota</taxon>
        <taxon>Bacilli</taxon>
        <taxon>Lactobacillales</taxon>
        <taxon>Enterococcaceae</taxon>
        <taxon>Enterococcus</taxon>
    </lineage>
</organism>
<evidence type="ECO:0000313" key="2">
    <source>
        <dbReference type="Proteomes" id="UP001183682"/>
    </source>
</evidence>
<evidence type="ECO:0000313" key="1">
    <source>
        <dbReference type="EMBL" id="MDT2692215.1"/>
    </source>
</evidence>
<proteinExistence type="predicted"/>
<protein>
    <submittedName>
        <fullName evidence="1">Uncharacterized protein</fullName>
    </submittedName>
</protein>
<dbReference type="AlphaFoldDB" id="A0AAE4HV56"/>
<dbReference type="Proteomes" id="UP001183682">
    <property type="component" value="Unassembled WGS sequence"/>
</dbReference>
<dbReference type="RefSeq" id="WP_311810203.1">
    <property type="nucleotide sequence ID" value="NZ_JARPZN010000043.1"/>
</dbReference>